<accession>U4LN48</accession>
<evidence type="ECO:0000313" key="1">
    <source>
        <dbReference type="EMBL" id="CCX30755.1"/>
    </source>
</evidence>
<sequence>MKRCNFTKEIVGLCEHVRRYAPGFLSDFGAATFLSALHHHPSMRITHSYDIF</sequence>
<reference evidence="1 2" key="1">
    <citation type="journal article" date="2013" name="PLoS Genet.">
        <title>The genome and development-dependent transcriptomes of Pyronema confluens: a window into fungal evolution.</title>
        <authorList>
            <person name="Traeger S."/>
            <person name="Altegoer F."/>
            <person name="Freitag M."/>
            <person name="Gabaldon T."/>
            <person name="Kempken F."/>
            <person name="Kumar A."/>
            <person name="Marcet-Houben M."/>
            <person name="Poggeler S."/>
            <person name="Stajich J.E."/>
            <person name="Nowrousian M."/>
        </authorList>
    </citation>
    <scope>NUCLEOTIDE SEQUENCE [LARGE SCALE GENOMIC DNA]</scope>
    <source>
        <strain evidence="2">CBS 100304</strain>
        <tissue evidence="1">Vegetative mycelium</tissue>
    </source>
</reference>
<proteinExistence type="predicted"/>
<keyword evidence="2" id="KW-1185">Reference proteome</keyword>
<name>U4LN48_PYROM</name>
<organism evidence="1 2">
    <name type="scientific">Pyronema omphalodes (strain CBS 100304)</name>
    <name type="common">Pyronema confluens</name>
    <dbReference type="NCBI Taxonomy" id="1076935"/>
    <lineage>
        <taxon>Eukaryota</taxon>
        <taxon>Fungi</taxon>
        <taxon>Dikarya</taxon>
        <taxon>Ascomycota</taxon>
        <taxon>Pezizomycotina</taxon>
        <taxon>Pezizomycetes</taxon>
        <taxon>Pezizales</taxon>
        <taxon>Pyronemataceae</taxon>
        <taxon>Pyronema</taxon>
    </lineage>
</organism>
<dbReference type="EMBL" id="HF935475">
    <property type="protein sequence ID" value="CCX30755.1"/>
    <property type="molecule type" value="Genomic_DNA"/>
</dbReference>
<protein>
    <submittedName>
        <fullName evidence="1">Uncharacterized protein</fullName>
    </submittedName>
</protein>
<dbReference type="Proteomes" id="UP000018144">
    <property type="component" value="Unassembled WGS sequence"/>
</dbReference>
<gene>
    <name evidence="1" type="ORF">PCON_09158</name>
</gene>
<dbReference type="AlphaFoldDB" id="U4LN48"/>
<evidence type="ECO:0000313" key="2">
    <source>
        <dbReference type="Proteomes" id="UP000018144"/>
    </source>
</evidence>